<evidence type="ECO:0000256" key="2">
    <source>
        <dbReference type="ARBA" id="ARBA00022679"/>
    </source>
</evidence>
<dbReference type="InterPro" id="IPR038740">
    <property type="entry name" value="BioF2-like_GNAT_dom"/>
</dbReference>
<evidence type="ECO:0000256" key="1">
    <source>
        <dbReference type="ARBA" id="ARBA00009943"/>
    </source>
</evidence>
<sequence>MTDGWAALTAQEARRMWDDALARFDDGSPFQSLGWGEYQRKLGWEPVHYVHRAADGAISAMCLLLLRRYPAGIGFAWCVGGPVGDPAAWAQLRHAVRADLKLWHLYFRFRSDRPRRAGDIAVLQTKGWSPAAVRMGSSLSMALDLSASPDALLARVDAKWRRNLRLARKEDVVVEHDALVDPGELRALFAAMEQAKGLPELFSREKLAHLLAETGRSLVLVTCRDRCGTLIAARGAFRVGGRACDYFAAANAEGRRRRAAYLLLWELIGRCREAGIVDYDLGGIDPEANPGVYEFKRLTGATRVEFLGEWDWATSALLRRGFNELIRHRRTAKRLRAAVWPSQLAWRAWRAAAPLASAPCIAL</sequence>
<keyword evidence="9" id="KW-1185">Reference proteome</keyword>
<dbReference type="InterPro" id="IPR050644">
    <property type="entry name" value="PG_Glycine_Bridge_Synth"/>
</dbReference>
<keyword evidence="3" id="KW-0133">Cell shape</keyword>
<dbReference type="SUPFAM" id="SSF55729">
    <property type="entry name" value="Acyl-CoA N-acyltransferases (Nat)"/>
    <property type="match status" value="2"/>
</dbReference>
<dbReference type="InterPro" id="IPR016181">
    <property type="entry name" value="Acyl_CoA_acyltransferase"/>
</dbReference>
<keyword evidence="5" id="KW-0012">Acyltransferase</keyword>
<evidence type="ECO:0000256" key="4">
    <source>
        <dbReference type="ARBA" id="ARBA00022984"/>
    </source>
</evidence>
<proteinExistence type="inferred from homology"/>
<evidence type="ECO:0000256" key="5">
    <source>
        <dbReference type="ARBA" id="ARBA00023315"/>
    </source>
</evidence>
<gene>
    <name evidence="8" type="ORF">ACFSOX_09470</name>
</gene>
<reference evidence="9" key="1">
    <citation type="journal article" date="2019" name="Int. J. Syst. Evol. Microbiol.">
        <title>The Global Catalogue of Microorganisms (GCM) 10K type strain sequencing project: providing services to taxonomists for standard genome sequencing and annotation.</title>
        <authorList>
            <consortium name="The Broad Institute Genomics Platform"/>
            <consortium name="The Broad Institute Genome Sequencing Center for Infectious Disease"/>
            <person name="Wu L."/>
            <person name="Ma J."/>
        </authorList>
    </citation>
    <scope>NUCLEOTIDE SEQUENCE [LARGE SCALE GENOMIC DNA]</scope>
    <source>
        <strain evidence="9">CGMCC 1.6774</strain>
    </source>
</reference>
<dbReference type="PROSITE" id="PS51191">
    <property type="entry name" value="FEMABX"/>
    <property type="match status" value="1"/>
</dbReference>
<organism evidence="8 9">
    <name type="scientific">Rhodoplanes azumiensis</name>
    <dbReference type="NCBI Taxonomy" id="1897628"/>
    <lineage>
        <taxon>Bacteria</taxon>
        <taxon>Pseudomonadati</taxon>
        <taxon>Pseudomonadota</taxon>
        <taxon>Alphaproteobacteria</taxon>
        <taxon>Hyphomicrobiales</taxon>
        <taxon>Nitrobacteraceae</taxon>
        <taxon>Rhodoplanes</taxon>
    </lineage>
</organism>
<evidence type="ECO:0000313" key="9">
    <source>
        <dbReference type="Proteomes" id="UP001597314"/>
    </source>
</evidence>
<name>A0ABW5AIQ7_9BRAD</name>
<evidence type="ECO:0000259" key="7">
    <source>
        <dbReference type="Pfam" id="PF13480"/>
    </source>
</evidence>
<dbReference type="Proteomes" id="UP001597314">
    <property type="component" value="Unassembled WGS sequence"/>
</dbReference>
<dbReference type="EMBL" id="JBHUIW010000008">
    <property type="protein sequence ID" value="MFD2182380.1"/>
    <property type="molecule type" value="Genomic_DNA"/>
</dbReference>
<dbReference type="Gene3D" id="3.40.630.30">
    <property type="match status" value="2"/>
</dbReference>
<comment type="similarity">
    <text evidence="1">Belongs to the FemABX family.</text>
</comment>
<dbReference type="PANTHER" id="PTHR36174:SF1">
    <property type="entry name" value="LIPID II:GLYCINE GLYCYLTRANSFERASE"/>
    <property type="match status" value="1"/>
</dbReference>
<evidence type="ECO:0000256" key="3">
    <source>
        <dbReference type="ARBA" id="ARBA00022960"/>
    </source>
</evidence>
<keyword evidence="2" id="KW-0808">Transferase</keyword>
<evidence type="ECO:0000313" key="8">
    <source>
        <dbReference type="EMBL" id="MFD2182380.1"/>
    </source>
</evidence>
<accession>A0ABW5AIQ7</accession>
<feature type="domain" description="BioF2-like acetyltransferase" evidence="7">
    <location>
        <begin position="158"/>
        <end position="297"/>
    </location>
</feature>
<keyword evidence="4" id="KW-0573">Peptidoglycan synthesis</keyword>
<keyword evidence="6" id="KW-0961">Cell wall biogenesis/degradation</keyword>
<dbReference type="PANTHER" id="PTHR36174">
    <property type="entry name" value="LIPID II:GLYCINE GLYCYLTRANSFERASE"/>
    <property type="match status" value="1"/>
</dbReference>
<dbReference type="InterPro" id="IPR003447">
    <property type="entry name" value="FEMABX"/>
</dbReference>
<dbReference type="Pfam" id="PF13480">
    <property type="entry name" value="Acetyltransf_6"/>
    <property type="match status" value="1"/>
</dbReference>
<comment type="caution">
    <text evidence="8">The sequence shown here is derived from an EMBL/GenBank/DDBJ whole genome shotgun (WGS) entry which is preliminary data.</text>
</comment>
<protein>
    <submittedName>
        <fullName evidence="8">Lipid II:glycine glycyltransferase FemX</fullName>
    </submittedName>
</protein>
<dbReference type="RefSeq" id="WP_378477558.1">
    <property type="nucleotide sequence ID" value="NZ_JBHUIW010000008.1"/>
</dbReference>
<evidence type="ECO:0000256" key="6">
    <source>
        <dbReference type="ARBA" id="ARBA00023316"/>
    </source>
</evidence>